<dbReference type="Proteomes" id="UP000642673">
    <property type="component" value="Unassembled WGS sequence"/>
</dbReference>
<reference evidence="3" key="1">
    <citation type="journal article" date="2019" name="Int. J. Syst. Evol. Microbiol.">
        <title>The Global Catalogue of Microorganisms (GCM) 10K type strain sequencing project: providing services to taxonomists for standard genome sequencing and annotation.</title>
        <authorList>
            <consortium name="The Broad Institute Genomics Platform"/>
            <consortium name="The Broad Institute Genome Sequencing Center for Infectious Disease"/>
            <person name="Wu L."/>
            <person name="Ma J."/>
        </authorList>
    </citation>
    <scope>NUCLEOTIDE SEQUENCE [LARGE SCALE GENOMIC DNA]</scope>
    <source>
        <strain evidence="3">JCM 4738</strain>
    </source>
</reference>
<evidence type="ECO:0000256" key="1">
    <source>
        <dbReference type="SAM" id="MobiDB-lite"/>
    </source>
</evidence>
<protein>
    <submittedName>
        <fullName evidence="2">Uncharacterized protein</fullName>
    </submittedName>
</protein>
<dbReference type="EMBL" id="BMVP01000005">
    <property type="protein sequence ID" value="GHB60581.1"/>
    <property type="molecule type" value="Genomic_DNA"/>
</dbReference>
<sequence>MPEGGEGQQPRSEEINNRESKTEGTSVYQQALIRAQELHNSWLTGKEQEPAESDSLRIGRARLRAKEQNANSWFKQQLAEQFRGVHREQVEQPPIRLPIEAIKAQTVDENLLAYVASEFAYRDYSNKTGTPQERAQRETAAGSPASPEGEVYDDLIGHPFPQVAQATERPDGHEYEEAFKDLDAARAAFLLLSVSKYRFTQHDLYTHLGDIRVLPAKIEVTPRQAKLVELLANRAGLPYDASQTSITTGLDFAPSAVAGRSRPPAR</sequence>
<name>A0ABQ3EW91_9ACTN</name>
<proteinExistence type="predicted"/>
<feature type="compositionally biased region" description="Basic and acidic residues" evidence="1">
    <location>
        <begin position="11"/>
        <end position="22"/>
    </location>
</feature>
<evidence type="ECO:0000313" key="2">
    <source>
        <dbReference type="EMBL" id="GHB60581.1"/>
    </source>
</evidence>
<comment type="caution">
    <text evidence="2">The sequence shown here is derived from an EMBL/GenBank/DDBJ whole genome shotgun (WGS) entry which is preliminary data.</text>
</comment>
<accession>A0ABQ3EW91</accession>
<evidence type="ECO:0000313" key="3">
    <source>
        <dbReference type="Proteomes" id="UP000642673"/>
    </source>
</evidence>
<organism evidence="2 3">
    <name type="scientific">Streptomyces cirratus</name>
    <dbReference type="NCBI Taxonomy" id="68187"/>
    <lineage>
        <taxon>Bacteria</taxon>
        <taxon>Bacillati</taxon>
        <taxon>Actinomycetota</taxon>
        <taxon>Actinomycetes</taxon>
        <taxon>Kitasatosporales</taxon>
        <taxon>Streptomycetaceae</taxon>
        <taxon>Streptomyces</taxon>
    </lineage>
</organism>
<keyword evidence="3" id="KW-1185">Reference proteome</keyword>
<gene>
    <name evidence="2" type="ORF">GCM10010347_33290</name>
</gene>
<feature type="region of interest" description="Disordered" evidence="1">
    <location>
        <begin position="1"/>
        <end position="27"/>
    </location>
</feature>
<feature type="region of interest" description="Disordered" evidence="1">
    <location>
        <begin position="125"/>
        <end position="149"/>
    </location>
</feature>